<name>A0A5C4LB85_9HYPH</name>
<keyword evidence="1" id="KW-0732">Signal</keyword>
<organism evidence="2 3">
    <name type="scientific">Methylobacterium terricola</name>
    <dbReference type="NCBI Taxonomy" id="2583531"/>
    <lineage>
        <taxon>Bacteria</taxon>
        <taxon>Pseudomonadati</taxon>
        <taxon>Pseudomonadota</taxon>
        <taxon>Alphaproteobacteria</taxon>
        <taxon>Hyphomicrobiales</taxon>
        <taxon>Methylobacteriaceae</taxon>
        <taxon>Methylobacterium</taxon>
    </lineage>
</organism>
<dbReference type="InterPro" id="IPR010412">
    <property type="entry name" value="DUF1007"/>
</dbReference>
<gene>
    <name evidence="2" type="ORF">FF100_25945</name>
</gene>
<feature type="signal peptide" evidence="1">
    <location>
        <begin position="1"/>
        <end position="23"/>
    </location>
</feature>
<protein>
    <submittedName>
        <fullName evidence="2">DUF1007 family protein</fullName>
    </submittedName>
</protein>
<keyword evidence="3" id="KW-1185">Reference proteome</keyword>
<evidence type="ECO:0000313" key="3">
    <source>
        <dbReference type="Proteomes" id="UP000305267"/>
    </source>
</evidence>
<accession>A0A5C4LB85</accession>
<dbReference type="Pfam" id="PF06226">
    <property type="entry name" value="DUF1007"/>
    <property type="match status" value="1"/>
</dbReference>
<reference evidence="2 3" key="1">
    <citation type="submission" date="2019-06" db="EMBL/GenBank/DDBJ databases">
        <title>Genome of Methylobacterium sp. 17Sr1-39.</title>
        <authorList>
            <person name="Seo T."/>
        </authorList>
    </citation>
    <scope>NUCLEOTIDE SEQUENCE [LARGE SCALE GENOMIC DNA]</scope>
    <source>
        <strain evidence="2 3">17Sr1-39</strain>
    </source>
</reference>
<comment type="caution">
    <text evidence="2">The sequence shown here is derived from an EMBL/GenBank/DDBJ whole genome shotgun (WGS) entry which is preliminary data.</text>
</comment>
<dbReference type="OrthoDB" id="1679673at2"/>
<dbReference type="EMBL" id="VDDA01000016">
    <property type="protein sequence ID" value="TNC09648.1"/>
    <property type="molecule type" value="Genomic_DNA"/>
</dbReference>
<dbReference type="RefSeq" id="WP_139038653.1">
    <property type="nucleotide sequence ID" value="NZ_VDDA01000016.1"/>
</dbReference>
<feature type="chain" id="PRO_5022792935" evidence="1">
    <location>
        <begin position="24"/>
        <end position="216"/>
    </location>
</feature>
<evidence type="ECO:0000313" key="2">
    <source>
        <dbReference type="EMBL" id="TNC09648.1"/>
    </source>
</evidence>
<dbReference type="AlphaFoldDB" id="A0A5C4LB85"/>
<sequence length="216" mass="22450">MPRPSSLFLACLLPVAVATPALAHPHVWITTRAELDYGPDGALRAVRHAWTFDPTYSAFAVQGLGQSPTGPVNPAALAALARDNADNLAEQGYFTLLKVNGRKVELGAATDPAMTFADGQLTLRFVLPLKAPVAGTASLEVYDPTYFVAFSLAEGDNAATLAGAPAGCRATAHRPKSDPAKTAAAPATGMSEAFFEAMTAASTYGVQFANRIVVAC</sequence>
<dbReference type="Proteomes" id="UP000305267">
    <property type="component" value="Unassembled WGS sequence"/>
</dbReference>
<proteinExistence type="predicted"/>
<evidence type="ECO:0000256" key="1">
    <source>
        <dbReference type="SAM" id="SignalP"/>
    </source>
</evidence>